<proteinExistence type="predicted"/>
<dbReference type="RefSeq" id="XP_075088373.1">
    <property type="nucleotide sequence ID" value="XM_075232272.1"/>
</dbReference>
<reference evidence="2" key="2">
    <citation type="submission" date="2025-08" db="UniProtKB">
        <authorList>
            <consortium name="RefSeq"/>
        </authorList>
    </citation>
    <scope>IDENTIFICATION</scope>
    <source>
        <tissue evidence="2">Leaf</tissue>
    </source>
</reference>
<keyword evidence="1" id="KW-1185">Reference proteome</keyword>
<reference evidence="1" key="1">
    <citation type="journal article" date="2014" name="Nat. Commun.">
        <title>The tobacco genome sequence and its comparison with those of tomato and potato.</title>
        <authorList>
            <person name="Sierro N."/>
            <person name="Battey J.N."/>
            <person name="Ouadi S."/>
            <person name="Bakaher N."/>
            <person name="Bovet L."/>
            <person name="Willig A."/>
            <person name="Goepfert S."/>
            <person name="Peitsch M.C."/>
            <person name="Ivanov N.V."/>
        </authorList>
    </citation>
    <scope>NUCLEOTIDE SEQUENCE [LARGE SCALE GENOMIC DNA]</scope>
</reference>
<organism evidence="1 2">
    <name type="scientific">Nicotiana tabacum</name>
    <name type="common">Common tobacco</name>
    <dbReference type="NCBI Taxonomy" id="4097"/>
    <lineage>
        <taxon>Eukaryota</taxon>
        <taxon>Viridiplantae</taxon>
        <taxon>Streptophyta</taxon>
        <taxon>Embryophyta</taxon>
        <taxon>Tracheophyta</taxon>
        <taxon>Spermatophyta</taxon>
        <taxon>Magnoliopsida</taxon>
        <taxon>eudicotyledons</taxon>
        <taxon>Gunneridae</taxon>
        <taxon>Pentapetalae</taxon>
        <taxon>asterids</taxon>
        <taxon>lamiids</taxon>
        <taxon>Solanales</taxon>
        <taxon>Solanaceae</taxon>
        <taxon>Nicotianoideae</taxon>
        <taxon>Nicotianeae</taxon>
        <taxon>Nicotiana</taxon>
    </lineage>
</organism>
<accession>A0AC58STS9</accession>
<sequence>MGLCAEFQSSPKESHLKATKRILRYLKGMQDLVLYYPSGDNIQLLGYANADYVEYLVNRNSTSGTANFLGSCLISWGTKKQTVWLFQHKRIKHIYVRHHFSEGQCIEKFLICMKFWKTEDQVADIFTKALSREHFERNRLELGLIKLN</sequence>
<evidence type="ECO:0000313" key="2">
    <source>
        <dbReference type="RefSeq" id="XP_075088373.1"/>
    </source>
</evidence>
<dbReference type="Proteomes" id="UP000790787">
    <property type="component" value="Chromosome 16"/>
</dbReference>
<protein>
    <submittedName>
        <fullName evidence="2">Secreted RxLR effector protein 161-like</fullName>
    </submittedName>
</protein>
<evidence type="ECO:0000313" key="1">
    <source>
        <dbReference type="Proteomes" id="UP000790787"/>
    </source>
</evidence>
<name>A0AC58STS9_TOBAC</name>
<gene>
    <name evidence="2" type="primary">LOC142170375</name>
</gene>